<dbReference type="SUPFAM" id="SSF55874">
    <property type="entry name" value="ATPase domain of HSP90 chaperone/DNA topoisomerase II/histidine kinase"/>
    <property type="match status" value="1"/>
</dbReference>
<keyword evidence="8 11" id="KW-1133">Transmembrane helix</keyword>
<dbReference type="Gene3D" id="1.10.287.130">
    <property type="match status" value="1"/>
</dbReference>
<dbReference type="SUPFAM" id="SSF47384">
    <property type="entry name" value="Homodimeric domain of signal transducing histidine kinase"/>
    <property type="match status" value="1"/>
</dbReference>
<comment type="subcellular location">
    <subcellularLocation>
        <location evidence="2">Cell membrane</location>
    </subcellularLocation>
</comment>
<comment type="catalytic activity">
    <reaction evidence="1">
        <text>ATP + protein L-histidine = ADP + protein N-phospho-L-histidine.</text>
        <dbReference type="EC" id="2.7.13.3"/>
    </reaction>
</comment>
<accession>A0ABY3WA70</accession>
<keyword evidence="10 11" id="KW-0472">Membrane</keyword>
<dbReference type="CDD" id="cd00082">
    <property type="entry name" value="HisKA"/>
    <property type="match status" value="1"/>
</dbReference>
<organism evidence="15 16">
    <name type="scientific">Arthrobacter sulfonylureivorans</name>
    <dbReference type="NCBI Taxonomy" id="2486855"/>
    <lineage>
        <taxon>Bacteria</taxon>
        <taxon>Bacillati</taxon>
        <taxon>Actinomycetota</taxon>
        <taxon>Actinomycetes</taxon>
        <taxon>Micrococcales</taxon>
        <taxon>Micrococcaceae</taxon>
        <taxon>Arthrobacter</taxon>
    </lineage>
</organism>
<feature type="transmembrane region" description="Helical" evidence="11">
    <location>
        <begin position="164"/>
        <end position="186"/>
    </location>
</feature>
<keyword evidence="16" id="KW-1185">Reference proteome</keyword>
<sequence>MLALSALGLLVAGSVAFALQRAHIVQRIDDSLQRSVTEFKTLAETGIDPETGEPFTQASRLVFLAMQRTLPAANEGMLGLVDGQVTYTASPSVQLRLEQDAELVARLGSEAAASDRVTLATMQTPLTVYRVVTVPVQLSSDPAHSTFVLAYDYEAELRQLGDIFLTYALIGFGSLVLIGGVGWLLAGRLLAPVRLVRETAQQITDADLTQRIPVGGNDDISELTRTFNDMLDRLEASMTAQRQLLDDVGHELRTPITILQGHLELQDSHDPADVESVRGIALDELDRMRLLVDDLVLLAKAERPGFVSVDGVEVGQLTDDVLDKARALGERRWMVDARAEVRWPLDYRRITQAWLQLVANAAKFSEPGSTVAIGSAVSGDELRLWVRDEGTGILPEDQSRIFDRFTRGSNGTRAEGSGLGLTIVSAIAAAHGGTVELASAPGAGSTFTIVITGRPDAAEDKELTAWARF</sequence>
<evidence type="ECO:0000256" key="11">
    <source>
        <dbReference type="SAM" id="Phobius"/>
    </source>
</evidence>
<name>A0ABY3WA70_9MICC</name>
<evidence type="ECO:0000256" key="7">
    <source>
        <dbReference type="ARBA" id="ARBA00022777"/>
    </source>
</evidence>
<dbReference type="InterPro" id="IPR003660">
    <property type="entry name" value="HAMP_dom"/>
</dbReference>
<evidence type="ECO:0000256" key="8">
    <source>
        <dbReference type="ARBA" id="ARBA00022989"/>
    </source>
</evidence>
<dbReference type="Pfam" id="PF00512">
    <property type="entry name" value="HisKA"/>
    <property type="match status" value="1"/>
</dbReference>
<dbReference type="InterPro" id="IPR003594">
    <property type="entry name" value="HATPase_dom"/>
</dbReference>
<evidence type="ECO:0000259" key="14">
    <source>
        <dbReference type="PROSITE" id="PS50885"/>
    </source>
</evidence>
<dbReference type="Gene3D" id="3.30.565.10">
    <property type="entry name" value="Histidine kinase-like ATPase, C-terminal domain"/>
    <property type="match status" value="1"/>
</dbReference>
<evidence type="ECO:0000313" key="15">
    <source>
        <dbReference type="EMBL" id="UNK46896.1"/>
    </source>
</evidence>
<keyword evidence="9" id="KW-0902">Two-component regulatory system</keyword>
<dbReference type="CDD" id="cd00075">
    <property type="entry name" value="HATPase"/>
    <property type="match status" value="1"/>
</dbReference>
<dbReference type="InterPro" id="IPR003661">
    <property type="entry name" value="HisK_dim/P_dom"/>
</dbReference>
<keyword evidence="4" id="KW-0597">Phosphoprotein</keyword>
<keyword evidence="12" id="KW-0732">Signal</keyword>
<protein>
    <recommendedName>
        <fullName evidence="3">histidine kinase</fullName>
        <ecNumber evidence="3">2.7.13.3</ecNumber>
    </recommendedName>
</protein>
<dbReference type="SMART" id="SM00304">
    <property type="entry name" value="HAMP"/>
    <property type="match status" value="1"/>
</dbReference>
<dbReference type="PANTHER" id="PTHR45436">
    <property type="entry name" value="SENSOR HISTIDINE KINASE YKOH"/>
    <property type="match status" value="1"/>
</dbReference>
<reference evidence="15 16" key="1">
    <citation type="submission" date="2022-03" db="EMBL/GenBank/DDBJ databases">
        <title>Isotopic signatures of nitrous oxide derived from detoxification processes.</title>
        <authorList>
            <person name="Behrendt U."/>
            <person name="Buchen C."/>
            <person name="Well R."/>
            <person name="Ulrich A."/>
            <person name="Rohe L."/>
            <person name="Kolb S."/>
            <person name="Schloter M."/>
            <person name="Horn M.A."/>
            <person name="Augustin J."/>
        </authorList>
    </citation>
    <scope>NUCLEOTIDE SEQUENCE [LARGE SCALE GENOMIC DNA]</scope>
    <source>
        <strain evidence="15 16">S4-C24</strain>
    </source>
</reference>
<keyword evidence="7 15" id="KW-0418">Kinase</keyword>
<evidence type="ECO:0000256" key="6">
    <source>
        <dbReference type="ARBA" id="ARBA00022692"/>
    </source>
</evidence>
<dbReference type="Proteomes" id="UP000829069">
    <property type="component" value="Chromosome"/>
</dbReference>
<evidence type="ECO:0000313" key="16">
    <source>
        <dbReference type="Proteomes" id="UP000829069"/>
    </source>
</evidence>
<dbReference type="GO" id="GO:0016301">
    <property type="term" value="F:kinase activity"/>
    <property type="evidence" value="ECO:0007669"/>
    <property type="project" value="UniProtKB-KW"/>
</dbReference>
<gene>
    <name evidence="15" type="ORF">MNQ99_05955</name>
</gene>
<proteinExistence type="predicted"/>
<evidence type="ECO:0000256" key="3">
    <source>
        <dbReference type="ARBA" id="ARBA00012438"/>
    </source>
</evidence>
<dbReference type="EMBL" id="CP093326">
    <property type="protein sequence ID" value="UNK46896.1"/>
    <property type="molecule type" value="Genomic_DNA"/>
</dbReference>
<feature type="signal peptide" evidence="12">
    <location>
        <begin position="1"/>
        <end position="18"/>
    </location>
</feature>
<keyword evidence="5" id="KW-0808">Transferase</keyword>
<feature type="domain" description="HAMP" evidence="14">
    <location>
        <begin position="187"/>
        <end position="239"/>
    </location>
</feature>
<dbReference type="PANTHER" id="PTHR45436:SF5">
    <property type="entry name" value="SENSOR HISTIDINE KINASE TRCS"/>
    <property type="match status" value="1"/>
</dbReference>
<dbReference type="InterPro" id="IPR050428">
    <property type="entry name" value="TCS_sensor_his_kinase"/>
</dbReference>
<dbReference type="Pfam" id="PF00672">
    <property type="entry name" value="HAMP"/>
    <property type="match status" value="1"/>
</dbReference>
<feature type="chain" id="PRO_5045425094" description="histidine kinase" evidence="12">
    <location>
        <begin position="19"/>
        <end position="469"/>
    </location>
</feature>
<dbReference type="InterPro" id="IPR004358">
    <property type="entry name" value="Sig_transdc_His_kin-like_C"/>
</dbReference>
<dbReference type="Gene3D" id="6.10.340.10">
    <property type="match status" value="1"/>
</dbReference>
<dbReference type="PROSITE" id="PS50109">
    <property type="entry name" value="HIS_KIN"/>
    <property type="match status" value="1"/>
</dbReference>
<evidence type="ECO:0000259" key="13">
    <source>
        <dbReference type="PROSITE" id="PS50109"/>
    </source>
</evidence>
<evidence type="ECO:0000256" key="4">
    <source>
        <dbReference type="ARBA" id="ARBA00022553"/>
    </source>
</evidence>
<evidence type="ECO:0000256" key="1">
    <source>
        <dbReference type="ARBA" id="ARBA00000085"/>
    </source>
</evidence>
<dbReference type="PRINTS" id="PR00344">
    <property type="entry name" value="BCTRLSENSOR"/>
</dbReference>
<dbReference type="EC" id="2.7.13.3" evidence="3"/>
<evidence type="ECO:0000256" key="5">
    <source>
        <dbReference type="ARBA" id="ARBA00022679"/>
    </source>
</evidence>
<evidence type="ECO:0000256" key="9">
    <source>
        <dbReference type="ARBA" id="ARBA00023012"/>
    </source>
</evidence>
<dbReference type="SMART" id="SM00388">
    <property type="entry name" value="HisKA"/>
    <property type="match status" value="1"/>
</dbReference>
<dbReference type="SMART" id="SM00387">
    <property type="entry name" value="HATPase_c"/>
    <property type="match status" value="1"/>
</dbReference>
<dbReference type="InterPro" id="IPR005467">
    <property type="entry name" value="His_kinase_dom"/>
</dbReference>
<dbReference type="PROSITE" id="PS50885">
    <property type="entry name" value="HAMP"/>
    <property type="match status" value="1"/>
</dbReference>
<dbReference type="InterPro" id="IPR036097">
    <property type="entry name" value="HisK_dim/P_sf"/>
</dbReference>
<feature type="domain" description="Histidine kinase" evidence="13">
    <location>
        <begin position="247"/>
        <end position="455"/>
    </location>
</feature>
<evidence type="ECO:0000256" key="10">
    <source>
        <dbReference type="ARBA" id="ARBA00023136"/>
    </source>
</evidence>
<keyword evidence="6 11" id="KW-0812">Transmembrane</keyword>
<evidence type="ECO:0000256" key="12">
    <source>
        <dbReference type="SAM" id="SignalP"/>
    </source>
</evidence>
<dbReference type="Pfam" id="PF02518">
    <property type="entry name" value="HATPase_c"/>
    <property type="match status" value="1"/>
</dbReference>
<dbReference type="RefSeq" id="WP_241914776.1">
    <property type="nucleotide sequence ID" value="NZ_CP093326.1"/>
</dbReference>
<dbReference type="SUPFAM" id="SSF158472">
    <property type="entry name" value="HAMP domain-like"/>
    <property type="match status" value="1"/>
</dbReference>
<dbReference type="InterPro" id="IPR036890">
    <property type="entry name" value="HATPase_C_sf"/>
</dbReference>
<dbReference type="CDD" id="cd06225">
    <property type="entry name" value="HAMP"/>
    <property type="match status" value="1"/>
</dbReference>
<evidence type="ECO:0000256" key="2">
    <source>
        <dbReference type="ARBA" id="ARBA00004236"/>
    </source>
</evidence>